<accession>D5RUF1</accession>
<dbReference type="AlphaFoldDB" id="D5RUF1"/>
<evidence type="ECO:0000313" key="1">
    <source>
        <dbReference type="EMBL" id="EFH09069.1"/>
    </source>
</evidence>
<dbReference type="EMBL" id="ADVL01000981">
    <property type="protein sequence ID" value="EFH09069.1"/>
    <property type="molecule type" value="Genomic_DNA"/>
</dbReference>
<dbReference type="Proteomes" id="UP000005324">
    <property type="component" value="Unassembled WGS sequence"/>
</dbReference>
<reference evidence="1 2" key="1">
    <citation type="submission" date="2010-04" db="EMBL/GenBank/DDBJ databases">
        <authorList>
            <person name="Qin X."/>
            <person name="Bachman B."/>
            <person name="Battles P."/>
            <person name="Bell A."/>
            <person name="Bess C."/>
            <person name="Bickham C."/>
            <person name="Chaboub L."/>
            <person name="Chen D."/>
            <person name="Coyle M."/>
            <person name="Deiros D.R."/>
            <person name="Dinh H."/>
            <person name="Forbes L."/>
            <person name="Fowler G."/>
            <person name="Francisco L."/>
            <person name="Fu Q."/>
            <person name="Gubbala S."/>
            <person name="Hale W."/>
            <person name="Han Y."/>
            <person name="Hemphill L."/>
            <person name="Highlander S.K."/>
            <person name="Hirani K."/>
            <person name="Hogues M."/>
            <person name="Jackson L."/>
            <person name="Jakkamsetti A."/>
            <person name="Javaid M."/>
            <person name="Jiang H."/>
            <person name="Korchina V."/>
            <person name="Kovar C."/>
            <person name="Lara F."/>
            <person name="Lee S."/>
            <person name="Mata R."/>
            <person name="Mathew T."/>
            <person name="Moen C."/>
            <person name="Morales K."/>
            <person name="Munidasa M."/>
            <person name="Nazareth L."/>
            <person name="Ngo R."/>
            <person name="Nguyen L."/>
            <person name="Okwuonu G."/>
            <person name="Ongeri F."/>
            <person name="Patil S."/>
            <person name="Petrosino J."/>
            <person name="Pham C."/>
            <person name="Pham P."/>
            <person name="Pu L.-L."/>
            <person name="Puazo M."/>
            <person name="Raj R."/>
            <person name="Reid J."/>
            <person name="Rouhana J."/>
            <person name="Saada N."/>
            <person name="Shang Y."/>
            <person name="Simmons D."/>
            <person name="Thornton R."/>
            <person name="Warren J."/>
            <person name="Weissenberger G."/>
            <person name="Zhang J."/>
            <person name="Zhang L."/>
            <person name="Zhou C."/>
            <person name="Zhu D."/>
            <person name="Muzny D."/>
            <person name="Worley K."/>
            <person name="Gibbs R."/>
        </authorList>
    </citation>
    <scope>NUCLEOTIDE SEQUENCE [LARGE SCALE GENOMIC DNA]</scope>
    <source>
        <strain evidence="1 2">ATCC 49957</strain>
    </source>
</reference>
<name>D5RUF1_9PROT</name>
<sequence length="83" mass="9139">MTAALSRYVVKRSTRAFRPWTDLWSRSGWLVQAHCTTGLARALDPFGRIAATGTTEECIAEAARHARPAGRRRAVVLLHGLGH</sequence>
<proteinExistence type="predicted"/>
<keyword evidence="2" id="KW-1185">Reference proteome</keyword>
<organism evidence="1 2">
    <name type="scientific">Pseudoroseomonas cervicalis ATCC 49957</name>
    <dbReference type="NCBI Taxonomy" id="525371"/>
    <lineage>
        <taxon>Bacteria</taxon>
        <taxon>Pseudomonadati</taxon>
        <taxon>Pseudomonadota</taxon>
        <taxon>Alphaproteobacteria</taxon>
        <taxon>Acetobacterales</taxon>
        <taxon>Roseomonadaceae</taxon>
        <taxon>Roseomonas</taxon>
    </lineage>
</organism>
<comment type="caution">
    <text evidence="1">The sequence shown here is derived from an EMBL/GenBank/DDBJ whole genome shotgun (WGS) entry which is preliminary data.</text>
</comment>
<protein>
    <submittedName>
        <fullName evidence="1">Uncharacterized protein</fullName>
    </submittedName>
</protein>
<evidence type="ECO:0000313" key="2">
    <source>
        <dbReference type="Proteomes" id="UP000005324"/>
    </source>
</evidence>
<feature type="non-terminal residue" evidence="1">
    <location>
        <position position="83"/>
    </location>
</feature>
<dbReference type="HOGENOM" id="CLU_2548114_0_0_5"/>
<gene>
    <name evidence="1" type="ORF">HMPREF0731_4713</name>
</gene>